<organism evidence="3 4">
    <name type="scientific">Nonlabens mediterrranea</name>
    <dbReference type="NCBI Taxonomy" id="1419947"/>
    <lineage>
        <taxon>Bacteria</taxon>
        <taxon>Pseudomonadati</taxon>
        <taxon>Bacteroidota</taxon>
        <taxon>Flavobacteriia</taxon>
        <taxon>Flavobacteriales</taxon>
        <taxon>Flavobacteriaceae</taxon>
        <taxon>Nonlabens</taxon>
    </lineage>
</organism>
<evidence type="ECO:0000256" key="2">
    <source>
        <dbReference type="SAM" id="SignalP"/>
    </source>
</evidence>
<evidence type="ECO:0000313" key="3">
    <source>
        <dbReference type="EMBL" id="MBF4983589.1"/>
    </source>
</evidence>
<evidence type="ECO:0000256" key="1">
    <source>
        <dbReference type="SAM" id="Coils"/>
    </source>
</evidence>
<evidence type="ECO:0000313" key="4">
    <source>
        <dbReference type="Proteomes" id="UP001194729"/>
    </source>
</evidence>
<accession>A0ABS0A3W3</accession>
<comment type="caution">
    <text evidence="3">The sequence shown here is derived from an EMBL/GenBank/DDBJ whole genome shotgun (WGS) entry which is preliminary data.</text>
</comment>
<dbReference type="InterPro" id="IPR027417">
    <property type="entry name" value="P-loop_NTPase"/>
</dbReference>
<name>A0ABS0A3W3_9FLAO</name>
<feature type="signal peptide" evidence="2">
    <location>
        <begin position="1"/>
        <end position="22"/>
    </location>
</feature>
<gene>
    <name evidence="3" type="ORF">FNJ87_04345</name>
</gene>
<keyword evidence="1" id="KW-0175">Coiled coil</keyword>
<dbReference type="EMBL" id="JADKYU010000228">
    <property type="protein sequence ID" value="MBF4983589.1"/>
    <property type="molecule type" value="Genomic_DNA"/>
</dbReference>
<proteinExistence type="predicted"/>
<keyword evidence="2" id="KW-0732">Signal</keyword>
<feature type="coiled-coil region" evidence="1">
    <location>
        <begin position="102"/>
        <end position="194"/>
    </location>
</feature>
<dbReference type="Gene3D" id="3.40.50.300">
    <property type="entry name" value="P-loop containing nucleotide triphosphate hydrolases"/>
    <property type="match status" value="1"/>
</dbReference>
<feature type="chain" id="PRO_5046542174" evidence="2">
    <location>
        <begin position="23"/>
        <end position="195"/>
    </location>
</feature>
<protein>
    <submittedName>
        <fullName evidence="3">Uncharacterized protein</fullName>
    </submittedName>
</protein>
<dbReference type="Proteomes" id="UP001194729">
    <property type="component" value="Unassembled WGS sequence"/>
</dbReference>
<sequence>MKKRILSTLAIAGLLSINAVNAQSYEPLPGVNQGAKTNVNGIADDLDNEGVVGVSNWTSFNTLSNHMYLLEGANLEQTKMLVSKMGRNIMLLDDTMPSWVNTEEIREDVADVQKEYKELIARDTDQKEFKEDLEELTEQYEDLREELKEVTMEYIETLEEAHEARKDEIEKGNYHKAQEKYNKEINELNTISENK</sequence>
<reference evidence="3 4" key="1">
    <citation type="submission" date="2020-11" db="EMBL/GenBank/DDBJ databases">
        <title>P. mediterranea TC4 genome.</title>
        <authorList>
            <person name="Molmeret M."/>
        </authorList>
    </citation>
    <scope>NUCLEOTIDE SEQUENCE [LARGE SCALE GENOMIC DNA]</scope>
    <source>
        <strain evidence="3 4">TC4</strain>
    </source>
</reference>
<keyword evidence="4" id="KW-1185">Reference proteome</keyword>